<reference evidence="1" key="2">
    <citation type="submission" date="2022-01" db="EMBL/GenBank/DDBJ databases">
        <authorList>
            <person name="Yamashiro T."/>
            <person name="Shiraishi A."/>
            <person name="Satake H."/>
            <person name="Nakayama K."/>
        </authorList>
    </citation>
    <scope>NUCLEOTIDE SEQUENCE</scope>
</reference>
<proteinExistence type="predicted"/>
<reference evidence="1" key="1">
    <citation type="journal article" date="2022" name="Int. J. Mol. Sci.">
        <title>Draft Genome of Tanacetum Coccineum: Genomic Comparison of Closely Related Tanacetum-Family Plants.</title>
        <authorList>
            <person name="Yamashiro T."/>
            <person name="Shiraishi A."/>
            <person name="Nakayama K."/>
            <person name="Satake H."/>
        </authorList>
    </citation>
    <scope>NUCLEOTIDE SEQUENCE</scope>
</reference>
<comment type="caution">
    <text evidence="1">The sequence shown here is derived from an EMBL/GenBank/DDBJ whole genome shotgun (WGS) entry which is preliminary data.</text>
</comment>
<evidence type="ECO:0000313" key="1">
    <source>
        <dbReference type="EMBL" id="GJT10644.1"/>
    </source>
</evidence>
<sequence length="221" mass="25028">MMFRTPKGKRKKFDFRDILQIQDVILREKLLNVHGLISNIESLKDNSTLDRVLESPSPFPILVVDSDAFFEESDTFLSYSDNSLPEFESLSDHTEETRSGSTTTHANYSLPEFESFHFDPSFSRPPPEPPDVEICLHFEPGSPRTIPSHLPSVLFSHLSPTPRPLLYLAPPGVKIRSLTPASPLRAGGISSGWNFHDYPDFEDSRTLGFVHLFEPRILSFI</sequence>
<organism evidence="1 2">
    <name type="scientific">Tanacetum coccineum</name>
    <dbReference type="NCBI Taxonomy" id="301880"/>
    <lineage>
        <taxon>Eukaryota</taxon>
        <taxon>Viridiplantae</taxon>
        <taxon>Streptophyta</taxon>
        <taxon>Embryophyta</taxon>
        <taxon>Tracheophyta</taxon>
        <taxon>Spermatophyta</taxon>
        <taxon>Magnoliopsida</taxon>
        <taxon>eudicotyledons</taxon>
        <taxon>Gunneridae</taxon>
        <taxon>Pentapetalae</taxon>
        <taxon>asterids</taxon>
        <taxon>campanulids</taxon>
        <taxon>Asterales</taxon>
        <taxon>Asteraceae</taxon>
        <taxon>Asteroideae</taxon>
        <taxon>Anthemideae</taxon>
        <taxon>Anthemidinae</taxon>
        <taxon>Tanacetum</taxon>
    </lineage>
</organism>
<gene>
    <name evidence="1" type="ORF">Tco_0857686</name>
</gene>
<keyword evidence="2" id="KW-1185">Reference proteome</keyword>
<dbReference type="EMBL" id="BQNB010013004">
    <property type="protein sequence ID" value="GJT10644.1"/>
    <property type="molecule type" value="Genomic_DNA"/>
</dbReference>
<protein>
    <submittedName>
        <fullName evidence="1">Uncharacterized protein</fullName>
    </submittedName>
</protein>
<accession>A0ABQ5BCN0</accession>
<dbReference type="Proteomes" id="UP001151760">
    <property type="component" value="Unassembled WGS sequence"/>
</dbReference>
<evidence type="ECO:0000313" key="2">
    <source>
        <dbReference type="Proteomes" id="UP001151760"/>
    </source>
</evidence>
<name>A0ABQ5BCN0_9ASTR</name>